<keyword evidence="5" id="KW-0812">Transmembrane</keyword>
<name>A0A2U1LGI3_ARTAN</name>
<dbReference type="GO" id="GO:0033356">
    <property type="term" value="P:UDP-L-arabinose metabolic process"/>
    <property type="evidence" value="ECO:0007669"/>
    <property type="project" value="TreeGrafter"/>
</dbReference>
<dbReference type="STRING" id="35608.A0A2U1LGI3"/>
<dbReference type="GO" id="GO:0071555">
    <property type="term" value="P:cell wall organization"/>
    <property type="evidence" value="ECO:0007669"/>
    <property type="project" value="UniProtKB-KW"/>
</dbReference>
<dbReference type="Pfam" id="PF03214">
    <property type="entry name" value="RGP"/>
    <property type="match status" value="2"/>
</dbReference>
<dbReference type="GO" id="GO:0005794">
    <property type="term" value="C:Golgi apparatus"/>
    <property type="evidence" value="ECO:0007669"/>
    <property type="project" value="UniProtKB-SubCell"/>
</dbReference>
<comment type="caution">
    <text evidence="6">The sequence shown here is derived from an EMBL/GenBank/DDBJ whole genome shotgun (WGS) entry which is preliminary data.</text>
</comment>
<gene>
    <name evidence="6" type="ORF">CTI12_AA493490</name>
</gene>
<dbReference type="PANTHER" id="PTHR31682">
    <property type="entry name" value="UDP-ARABINOSE MUTASE"/>
    <property type="match status" value="1"/>
</dbReference>
<dbReference type="GO" id="GO:0005829">
    <property type="term" value="C:cytosol"/>
    <property type="evidence" value="ECO:0007669"/>
    <property type="project" value="TreeGrafter"/>
</dbReference>
<feature type="transmembrane region" description="Helical" evidence="5">
    <location>
        <begin position="334"/>
        <end position="357"/>
    </location>
</feature>
<feature type="transmembrane region" description="Helical" evidence="5">
    <location>
        <begin position="286"/>
        <end position="314"/>
    </location>
</feature>
<protein>
    <submittedName>
        <fullName evidence="6">Reversibly glycosylated polypeptide family</fullName>
    </submittedName>
</protein>
<feature type="transmembrane region" description="Helical" evidence="5">
    <location>
        <begin position="118"/>
        <end position="138"/>
    </location>
</feature>
<keyword evidence="7" id="KW-1185">Reference proteome</keyword>
<evidence type="ECO:0000256" key="3">
    <source>
        <dbReference type="ARBA" id="ARBA00023034"/>
    </source>
</evidence>
<keyword evidence="5" id="KW-0472">Membrane</keyword>
<comment type="subcellular location">
    <subcellularLocation>
        <location evidence="1">Golgi apparatus</location>
    </subcellularLocation>
</comment>
<dbReference type="InterPro" id="IPR037595">
    <property type="entry name" value="RGP_fam"/>
</dbReference>
<reference evidence="6 7" key="1">
    <citation type="journal article" date="2018" name="Mol. Plant">
        <title>The genome of Artemisia annua provides insight into the evolution of Asteraceae family and artemisinin biosynthesis.</title>
        <authorList>
            <person name="Shen Q."/>
            <person name="Zhang L."/>
            <person name="Liao Z."/>
            <person name="Wang S."/>
            <person name="Yan T."/>
            <person name="Shi P."/>
            <person name="Liu M."/>
            <person name="Fu X."/>
            <person name="Pan Q."/>
            <person name="Wang Y."/>
            <person name="Lv Z."/>
            <person name="Lu X."/>
            <person name="Zhang F."/>
            <person name="Jiang W."/>
            <person name="Ma Y."/>
            <person name="Chen M."/>
            <person name="Hao X."/>
            <person name="Li L."/>
            <person name="Tang Y."/>
            <person name="Lv G."/>
            <person name="Zhou Y."/>
            <person name="Sun X."/>
            <person name="Brodelius P.E."/>
            <person name="Rose J.K.C."/>
            <person name="Tang K."/>
        </authorList>
    </citation>
    <scope>NUCLEOTIDE SEQUENCE [LARGE SCALE GENOMIC DNA]</scope>
    <source>
        <strain evidence="7">cv. Huhao1</strain>
        <tissue evidence="6">Leaf</tissue>
    </source>
</reference>
<dbReference type="PANTHER" id="PTHR31682:SF4">
    <property type="entry name" value="UDP-ARABINOPYRANOSE MUTASE 5-RELATED"/>
    <property type="match status" value="1"/>
</dbReference>
<keyword evidence="3" id="KW-0333">Golgi apparatus</keyword>
<dbReference type="Proteomes" id="UP000245207">
    <property type="component" value="Unassembled WGS sequence"/>
</dbReference>
<dbReference type="AlphaFoldDB" id="A0A2U1LGI3"/>
<dbReference type="GO" id="GO:0009506">
    <property type="term" value="C:plasmodesma"/>
    <property type="evidence" value="ECO:0007669"/>
    <property type="project" value="TreeGrafter"/>
</dbReference>
<organism evidence="6 7">
    <name type="scientific">Artemisia annua</name>
    <name type="common">Sweet wormwood</name>
    <dbReference type="NCBI Taxonomy" id="35608"/>
    <lineage>
        <taxon>Eukaryota</taxon>
        <taxon>Viridiplantae</taxon>
        <taxon>Streptophyta</taxon>
        <taxon>Embryophyta</taxon>
        <taxon>Tracheophyta</taxon>
        <taxon>Spermatophyta</taxon>
        <taxon>Magnoliopsida</taxon>
        <taxon>eudicotyledons</taxon>
        <taxon>Gunneridae</taxon>
        <taxon>Pentapetalae</taxon>
        <taxon>asterids</taxon>
        <taxon>campanulids</taxon>
        <taxon>Asterales</taxon>
        <taxon>Asteraceae</taxon>
        <taxon>Asteroideae</taxon>
        <taxon>Anthemideae</taxon>
        <taxon>Artemisiinae</taxon>
        <taxon>Artemisia</taxon>
    </lineage>
</organism>
<dbReference type="EMBL" id="PKPP01009491">
    <property type="protein sequence ID" value="PWA48130.1"/>
    <property type="molecule type" value="Genomic_DNA"/>
</dbReference>
<proteinExistence type="inferred from homology"/>
<evidence type="ECO:0000256" key="1">
    <source>
        <dbReference type="ARBA" id="ARBA00004555"/>
    </source>
</evidence>
<evidence type="ECO:0000256" key="4">
    <source>
        <dbReference type="ARBA" id="ARBA00023316"/>
    </source>
</evidence>
<sequence length="396" mass="45465">MGCHRDCFTAEDGDQYSNTLAILKRQRTLKAGKLTPRILKIFVATGDEEIITMIQALNIQLVWTPVIPTNLTSFLEEWRPIFTRFHLITLLDPDLKEEPNFPKGFDLNVYTKSDIEKFLGTSYNVAMFTGYSVSLFWLSCIQKKRFDREIVGPAILPALKLAKEGKFRWETMEDVWCGRVKAVCDHLQLGVKTGIPCVWRKERGSAIDSLKKEWEGVELMEELVPFFQTLKLSSNAITAEACVTEMAAELKKGTKWSHPELADNMVKWVKIWKEVECGFWVELKEYLLVICLAISDMMVTFSACSPGFVSFAMLEIGLFVQMNWVKLGSFKMKWVLSVLQCSNFAMLGFGLFVQMNWIKLGSFKMKWVLSVLQCSKFFINVSHFHVFKYLSIISQP</sequence>
<dbReference type="GO" id="GO:0052691">
    <property type="term" value="F:UDP-arabinopyranose mutase activity"/>
    <property type="evidence" value="ECO:0007669"/>
    <property type="project" value="TreeGrafter"/>
</dbReference>
<evidence type="ECO:0000256" key="5">
    <source>
        <dbReference type="SAM" id="Phobius"/>
    </source>
</evidence>
<evidence type="ECO:0000256" key="2">
    <source>
        <dbReference type="ARBA" id="ARBA00008986"/>
    </source>
</evidence>
<evidence type="ECO:0000313" key="6">
    <source>
        <dbReference type="EMBL" id="PWA48130.1"/>
    </source>
</evidence>
<keyword evidence="5" id="KW-1133">Transmembrane helix</keyword>
<comment type="similarity">
    <text evidence="2">Belongs to the RGP family.</text>
</comment>
<evidence type="ECO:0000313" key="7">
    <source>
        <dbReference type="Proteomes" id="UP000245207"/>
    </source>
</evidence>
<keyword evidence="4" id="KW-0961">Cell wall biogenesis/degradation</keyword>
<accession>A0A2U1LGI3</accession>